<reference evidence="1 2" key="1">
    <citation type="submission" date="2017-06" db="EMBL/GenBank/DDBJ databases">
        <authorList>
            <person name="Kim H.J."/>
            <person name="Triplett B.A."/>
        </authorList>
    </citation>
    <scope>NUCLEOTIDE SEQUENCE [LARGE SCALE GENOMIC DNA]</scope>
</reference>
<protein>
    <submittedName>
        <fullName evidence="1">Uncharacterized protein</fullName>
    </submittedName>
</protein>
<evidence type="ECO:0000313" key="2">
    <source>
        <dbReference type="Proteomes" id="UP000223025"/>
    </source>
</evidence>
<organism evidence="1 2">
    <name type="scientific">Agrobacterium phage Atu_ph07</name>
    <dbReference type="NCBI Taxonomy" id="2024264"/>
    <lineage>
        <taxon>Viruses</taxon>
        <taxon>Duplodnaviria</taxon>
        <taxon>Heunggongvirae</taxon>
        <taxon>Uroviricota</taxon>
        <taxon>Caudoviricetes</taxon>
        <taxon>Polybotosvirus</taxon>
        <taxon>Polybotosvirus Atuph07</taxon>
    </lineage>
</organism>
<accession>A0A2L0UZN8</accession>
<proteinExistence type="predicted"/>
<dbReference type="Proteomes" id="UP000223025">
    <property type="component" value="Segment"/>
</dbReference>
<evidence type="ECO:0000313" key="1">
    <source>
        <dbReference type="EMBL" id="AUZ94991.1"/>
    </source>
</evidence>
<dbReference type="KEGG" id="vg:40088212"/>
<dbReference type="RefSeq" id="YP_009611874.1">
    <property type="nucleotide sequence ID" value="NC_042013.1"/>
</dbReference>
<name>A0A2L0UZN8_9CAUD</name>
<dbReference type="EMBL" id="MF403008">
    <property type="protein sequence ID" value="AUZ94991.1"/>
    <property type="molecule type" value="Genomic_DNA"/>
</dbReference>
<dbReference type="GeneID" id="40088212"/>
<sequence length="79" mass="9025">MTVNIIMGKKKETRQKKIAALAKRYNASLEGEVLTVPYSDGNFDENIIVNLEKIPAKFWKELVVKSIVKHFYNKGLQDA</sequence>
<keyword evidence="2" id="KW-1185">Reference proteome</keyword>